<feature type="signal peptide" evidence="1">
    <location>
        <begin position="1"/>
        <end position="35"/>
    </location>
</feature>
<evidence type="ECO:0000313" key="2">
    <source>
        <dbReference type="EMBL" id="TWI49648.1"/>
    </source>
</evidence>
<keyword evidence="1" id="KW-0732">Signal</keyword>
<evidence type="ECO:0000313" key="3">
    <source>
        <dbReference type="Proteomes" id="UP000316905"/>
    </source>
</evidence>
<gene>
    <name evidence="2" type="ORF">IQ22_03971</name>
</gene>
<reference evidence="2 3" key="1">
    <citation type="journal article" date="2015" name="Stand. Genomic Sci.">
        <title>Genomic Encyclopedia of Bacterial and Archaeal Type Strains, Phase III: the genomes of soil and plant-associated and newly described type strains.</title>
        <authorList>
            <person name="Whitman W.B."/>
            <person name="Woyke T."/>
            <person name="Klenk H.P."/>
            <person name="Zhou Y."/>
            <person name="Lilburn T.G."/>
            <person name="Beck B.J."/>
            <person name="De Vos P."/>
            <person name="Vandamme P."/>
            <person name="Eisen J.A."/>
            <person name="Garrity G."/>
            <person name="Hugenholtz P."/>
            <person name="Kyrpides N.C."/>
        </authorList>
    </citation>
    <scope>NUCLEOTIDE SEQUENCE [LARGE SCALE GENOMIC DNA]</scope>
    <source>
        <strain evidence="2 3">CGMCC 1.6858</strain>
    </source>
</reference>
<dbReference type="EMBL" id="VLKY01000016">
    <property type="protein sequence ID" value="TWI49648.1"/>
    <property type="molecule type" value="Genomic_DNA"/>
</dbReference>
<dbReference type="AlphaFoldDB" id="A0A562PZ27"/>
<evidence type="ECO:0008006" key="4">
    <source>
        <dbReference type="Google" id="ProtNLM"/>
    </source>
</evidence>
<protein>
    <recommendedName>
        <fullName evidence="4">Tetratricopeptide repeat protein</fullName>
    </recommendedName>
</protein>
<dbReference type="InterPro" id="IPR011990">
    <property type="entry name" value="TPR-like_helical_dom_sf"/>
</dbReference>
<dbReference type="RefSeq" id="WP_145145019.1">
    <property type="nucleotide sequence ID" value="NZ_VLKY01000016.1"/>
</dbReference>
<dbReference type="Gene3D" id="1.25.40.10">
    <property type="entry name" value="Tetratricopeptide repeat domain"/>
    <property type="match status" value="1"/>
</dbReference>
<sequence>MRVTIRGPSTRAKYLLVFRGVLLALLFAGAHGAYADITQEQVEADCRTISNLAAQGDRLYTQKHFARAREFYEQQVAWSQSCQLDESAIATAYNNVALTYAHEGTFLKAKAWLAINANSPKSVFNLKKYAAEIEHAASMADNTLEGEYWSYVGMAMWNVVNIKRNGTGYKVWFDGLTPGMMAMYVGPNLGSFEADVHFDGGKAFHTMASDNAGYDCTFTFTVQPGGLKVDQTGDYCGFGHNVYAGGKYVKVSSKPDPKPLAY</sequence>
<name>A0A562PZ27_9PSED</name>
<dbReference type="OrthoDB" id="6710670at2"/>
<evidence type="ECO:0000256" key="1">
    <source>
        <dbReference type="SAM" id="SignalP"/>
    </source>
</evidence>
<comment type="caution">
    <text evidence="2">The sequence shown here is derived from an EMBL/GenBank/DDBJ whole genome shotgun (WGS) entry which is preliminary data.</text>
</comment>
<dbReference type="Proteomes" id="UP000316905">
    <property type="component" value="Unassembled WGS sequence"/>
</dbReference>
<feature type="chain" id="PRO_5022053808" description="Tetratricopeptide repeat protein" evidence="1">
    <location>
        <begin position="36"/>
        <end position="262"/>
    </location>
</feature>
<keyword evidence="3" id="KW-1185">Reference proteome</keyword>
<organism evidence="2 3">
    <name type="scientific">Pseudomonas duriflava</name>
    <dbReference type="NCBI Taxonomy" id="459528"/>
    <lineage>
        <taxon>Bacteria</taxon>
        <taxon>Pseudomonadati</taxon>
        <taxon>Pseudomonadota</taxon>
        <taxon>Gammaproteobacteria</taxon>
        <taxon>Pseudomonadales</taxon>
        <taxon>Pseudomonadaceae</taxon>
        <taxon>Pseudomonas</taxon>
    </lineage>
</organism>
<accession>A0A562PZ27</accession>
<proteinExistence type="predicted"/>